<reference evidence="3 4" key="1">
    <citation type="submission" date="2016-12" db="EMBL/GenBank/DDBJ databases">
        <authorList>
            <person name="Song W.-J."/>
            <person name="Kurnit D.M."/>
        </authorList>
    </citation>
    <scope>NUCLEOTIDE SEQUENCE [LARGE SCALE GENOMIC DNA]</scope>
    <source>
        <strain evidence="3 4">CGB1038-1_S1</strain>
    </source>
</reference>
<organism evidence="3 4">
    <name type="scientific">Enterococcus mundtii</name>
    <dbReference type="NCBI Taxonomy" id="53346"/>
    <lineage>
        <taxon>Bacteria</taxon>
        <taxon>Bacillati</taxon>
        <taxon>Bacillota</taxon>
        <taxon>Bacilli</taxon>
        <taxon>Lactobacillales</taxon>
        <taxon>Enterococcaceae</taxon>
        <taxon>Enterococcus</taxon>
    </lineage>
</organism>
<keyword evidence="1" id="KW-0732">Signal</keyword>
<dbReference type="RefSeq" id="WP_062805294.1">
    <property type="nucleotide sequence ID" value="NZ_CABMMO010000003.1"/>
</dbReference>
<name>A0A1V2ULA7_ENTMU</name>
<dbReference type="AlphaFoldDB" id="A0A1V2ULA7"/>
<protein>
    <recommendedName>
        <fullName evidence="6">WxL domain-containing protein</fullName>
    </recommendedName>
</protein>
<feature type="signal peptide" evidence="1">
    <location>
        <begin position="1"/>
        <end position="26"/>
    </location>
</feature>
<comment type="caution">
    <text evidence="3">The sequence shown here is derived from an EMBL/GenBank/DDBJ whole genome shotgun (WGS) entry which is preliminary data.</text>
</comment>
<dbReference type="OrthoDB" id="2194369at2"/>
<dbReference type="EMBL" id="MSTR01000003">
    <property type="protein sequence ID" value="ONN44146.1"/>
    <property type="molecule type" value="Genomic_DNA"/>
</dbReference>
<evidence type="ECO:0000313" key="3">
    <source>
        <dbReference type="EMBL" id="ONN44146.1"/>
    </source>
</evidence>
<sequence length="188" mass="20311">MKKATKLVLSILTITGVCISGITAFASPVQTIDGREGATSGDITIKGIIGEFDNTKPGPNPENLDQWINVTLPTTAIFRTTEETEHKKITSPSYRVTNHSALSVRVSIANVTEVKEMSEVDRLMINNTIELINKGVPTVTASPLFNLSDNTREGAVGNFEFNGDATPKNTSVESNPSFKLVLNFAVEE</sequence>
<reference evidence="2 5" key="2">
    <citation type="submission" date="2020-04" db="EMBL/GenBank/DDBJ databases">
        <authorList>
            <person name="Abaymova A."/>
            <person name="Teymurazov M."/>
            <person name="Tazyna O."/>
            <person name="Chatushin Y."/>
            <person name="Svetoch E."/>
            <person name="Pereligyn V."/>
            <person name="Pohylenko V."/>
            <person name="Platonov M."/>
            <person name="Kartsev N."/>
            <person name="Skryabin Y."/>
            <person name="Sizova A."/>
            <person name="Solomentsev V."/>
            <person name="Kislichkina A."/>
            <person name="Bogun A."/>
        </authorList>
    </citation>
    <scope>NUCLEOTIDE SEQUENCE [LARGE SCALE GENOMIC DNA]</scope>
    <source>
        <strain evidence="2">SCPM-O-B-8398</strain>
        <strain evidence="5">SCPM-O-B-8398 (E28)</strain>
    </source>
</reference>
<evidence type="ECO:0000313" key="2">
    <source>
        <dbReference type="EMBL" id="NMP57999.1"/>
    </source>
</evidence>
<evidence type="ECO:0000256" key="1">
    <source>
        <dbReference type="SAM" id="SignalP"/>
    </source>
</evidence>
<dbReference type="EMBL" id="JABCAG010000012">
    <property type="protein sequence ID" value="NMP57999.1"/>
    <property type="molecule type" value="Genomic_DNA"/>
</dbReference>
<accession>A0A1V2ULA7</accession>
<gene>
    <name evidence="3" type="ORF">BTN92_04740</name>
    <name evidence="2" type="ORF">HI921_05885</name>
</gene>
<evidence type="ECO:0000313" key="5">
    <source>
        <dbReference type="Proteomes" id="UP000557857"/>
    </source>
</evidence>
<proteinExistence type="predicted"/>
<dbReference type="Proteomes" id="UP000557857">
    <property type="component" value="Unassembled WGS sequence"/>
</dbReference>
<dbReference type="Proteomes" id="UP000189299">
    <property type="component" value="Unassembled WGS sequence"/>
</dbReference>
<evidence type="ECO:0000313" key="4">
    <source>
        <dbReference type="Proteomes" id="UP000189299"/>
    </source>
</evidence>
<dbReference type="STRING" id="53346.A5802_000936"/>
<evidence type="ECO:0008006" key="6">
    <source>
        <dbReference type="Google" id="ProtNLM"/>
    </source>
</evidence>
<feature type="chain" id="PRO_5036311331" description="WxL domain-containing protein" evidence="1">
    <location>
        <begin position="27"/>
        <end position="188"/>
    </location>
</feature>